<sequence length="232" mass="26105">MQASRKVSLKLNFPTNRRHLDKLNLLVYNFTNDISFGDGDMPRQGLGKERVVQAAVALIEEKGISQFSMGKLAKRLNVKTASLYNHVKNLDMLLEAVGFVAITQLTEAEERAVKGKTGDEALFALAEAFRAFAREHYQLYRVIMGFPKWNNRMLEQGAGKIVRPVMQVLAGYGLSEVQQFHWQRVLRGMMVGFAFHEHAGGFSHFPVDKDESYCIAIQSIADSLHRIGGMTE</sequence>
<keyword evidence="7" id="KW-1185">Reference proteome</keyword>
<dbReference type="GO" id="GO:0003700">
    <property type="term" value="F:DNA-binding transcription factor activity"/>
    <property type="evidence" value="ECO:0007669"/>
    <property type="project" value="TreeGrafter"/>
</dbReference>
<keyword evidence="1" id="KW-0805">Transcription regulation</keyword>
<dbReference type="Gene3D" id="1.10.357.10">
    <property type="entry name" value="Tetracycline Repressor, domain 2"/>
    <property type="match status" value="1"/>
</dbReference>
<evidence type="ECO:0000259" key="5">
    <source>
        <dbReference type="PROSITE" id="PS50977"/>
    </source>
</evidence>
<dbReference type="PANTHER" id="PTHR30055:SF239">
    <property type="entry name" value="TRANSCRIPTIONAL REGULATORY PROTEIN"/>
    <property type="match status" value="1"/>
</dbReference>
<dbReference type="InterPro" id="IPR009057">
    <property type="entry name" value="Homeodomain-like_sf"/>
</dbReference>
<dbReference type="Gene3D" id="1.10.10.60">
    <property type="entry name" value="Homeodomain-like"/>
    <property type="match status" value="1"/>
</dbReference>
<dbReference type="AlphaFoldDB" id="A0A9D5M636"/>
<dbReference type="InterPro" id="IPR036271">
    <property type="entry name" value="Tet_transcr_reg_TetR-rel_C_sf"/>
</dbReference>
<dbReference type="PANTHER" id="PTHR30055">
    <property type="entry name" value="HTH-TYPE TRANSCRIPTIONAL REGULATOR RUTR"/>
    <property type="match status" value="1"/>
</dbReference>
<comment type="caution">
    <text evidence="6">The sequence shown here is derived from an EMBL/GenBank/DDBJ whole genome shotgun (WGS) entry which is preliminary data.</text>
</comment>
<dbReference type="Pfam" id="PF13305">
    <property type="entry name" value="TetR_C_33"/>
    <property type="match status" value="1"/>
</dbReference>
<evidence type="ECO:0000256" key="4">
    <source>
        <dbReference type="PROSITE-ProRule" id="PRU00335"/>
    </source>
</evidence>
<dbReference type="GO" id="GO:0000976">
    <property type="term" value="F:transcription cis-regulatory region binding"/>
    <property type="evidence" value="ECO:0007669"/>
    <property type="project" value="TreeGrafter"/>
</dbReference>
<dbReference type="SUPFAM" id="SSF46689">
    <property type="entry name" value="Homeodomain-like"/>
    <property type="match status" value="1"/>
</dbReference>
<dbReference type="InterPro" id="IPR050109">
    <property type="entry name" value="HTH-type_TetR-like_transc_reg"/>
</dbReference>
<evidence type="ECO:0000256" key="3">
    <source>
        <dbReference type="ARBA" id="ARBA00023163"/>
    </source>
</evidence>
<proteinExistence type="predicted"/>
<evidence type="ECO:0000313" key="7">
    <source>
        <dbReference type="Proteomes" id="UP000806542"/>
    </source>
</evidence>
<dbReference type="Proteomes" id="UP000806542">
    <property type="component" value="Unassembled WGS sequence"/>
</dbReference>
<accession>A0A9D5M636</accession>
<evidence type="ECO:0000256" key="2">
    <source>
        <dbReference type="ARBA" id="ARBA00023125"/>
    </source>
</evidence>
<evidence type="ECO:0000256" key="1">
    <source>
        <dbReference type="ARBA" id="ARBA00023015"/>
    </source>
</evidence>
<dbReference type="Pfam" id="PF00440">
    <property type="entry name" value="TetR_N"/>
    <property type="match status" value="1"/>
</dbReference>
<protein>
    <submittedName>
        <fullName evidence="6">TetR/AcrR family transcriptional regulator</fullName>
    </submittedName>
</protein>
<dbReference type="InterPro" id="IPR025996">
    <property type="entry name" value="MT1864/Rv1816-like_C"/>
</dbReference>
<feature type="domain" description="HTH tetR-type" evidence="5">
    <location>
        <begin position="45"/>
        <end position="105"/>
    </location>
</feature>
<evidence type="ECO:0000313" key="6">
    <source>
        <dbReference type="EMBL" id="MBE5040172.1"/>
    </source>
</evidence>
<dbReference type="PRINTS" id="PR00455">
    <property type="entry name" value="HTHTETR"/>
</dbReference>
<keyword evidence="2 4" id="KW-0238">DNA-binding</keyword>
<feature type="DNA-binding region" description="H-T-H motif" evidence="4">
    <location>
        <begin position="68"/>
        <end position="87"/>
    </location>
</feature>
<name>A0A9D5M636_9FIRM</name>
<keyword evidence="3" id="KW-0804">Transcription</keyword>
<dbReference type="EMBL" id="JADCKB010000012">
    <property type="protein sequence ID" value="MBE5040172.1"/>
    <property type="molecule type" value="Genomic_DNA"/>
</dbReference>
<organism evidence="6 7">
    <name type="scientific">Ructibacterium gallinarum</name>
    <dbReference type="NCBI Taxonomy" id="2779355"/>
    <lineage>
        <taxon>Bacteria</taxon>
        <taxon>Bacillati</taxon>
        <taxon>Bacillota</taxon>
        <taxon>Clostridia</taxon>
        <taxon>Eubacteriales</taxon>
        <taxon>Oscillospiraceae</taxon>
        <taxon>Ructibacterium</taxon>
    </lineage>
</organism>
<reference evidence="6" key="1">
    <citation type="submission" date="2020-10" db="EMBL/GenBank/DDBJ databases">
        <title>ChiBAC.</title>
        <authorList>
            <person name="Zenner C."/>
            <person name="Hitch T.C.A."/>
            <person name="Clavel T."/>
        </authorList>
    </citation>
    <scope>NUCLEOTIDE SEQUENCE</scope>
    <source>
        <strain evidence="6">DSM 107454</strain>
    </source>
</reference>
<dbReference type="PROSITE" id="PS50977">
    <property type="entry name" value="HTH_TETR_2"/>
    <property type="match status" value="1"/>
</dbReference>
<dbReference type="SUPFAM" id="SSF48498">
    <property type="entry name" value="Tetracyclin repressor-like, C-terminal domain"/>
    <property type="match status" value="1"/>
</dbReference>
<dbReference type="InterPro" id="IPR001647">
    <property type="entry name" value="HTH_TetR"/>
</dbReference>
<gene>
    <name evidence="6" type="ORF">INF28_06820</name>
</gene>